<feature type="binding site" evidence="10">
    <location>
        <position position="157"/>
    </location>
    <ligand>
        <name>substrate</name>
    </ligand>
</feature>
<evidence type="ECO:0000256" key="7">
    <source>
        <dbReference type="ARBA" id="ARBA00023211"/>
    </source>
</evidence>
<accession>A0A9E2KD00</accession>
<dbReference type="InterPro" id="IPR015955">
    <property type="entry name" value="Lactate_DH/Glyco_Ohase_4_C"/>
</dbReference>
<keyword evidence="8" id="KW-0119">Carbohydrate metabolism</keyword>
<sequence length="463" mass="51804">MKYMKGRVEDIKITYIGGGSRGWAWQLMSDLAKEEQLNGTVKLYDIDYEAARQNMMIGNGLKVREDVKSKWDYQAVATLDEALQDADFVIISILPGTFNEMASDVHAPEKYGIYQAVGDTVGPGGIVRGLRTVPMFIEIAKAIEANCPKAWVINYTNPMSLCVKTLYEAFPQIKAFGCCHEVFNTQELLAAALEDMEGIKDVTREEIKVNVLGINHFTWLDKASYKSIDLLPIYKAFVDKYYISGFEKEKAGHWMNDHFSSCNRVKFDLFKRYGLIAAAGDRHLAEFMQGNWYIENPAQVMEWKYSLTPVSWRKEDLKERLAKSERLVKGEEQFELVDTGEEGVRQIKAIVGLGDLVTNVNLPNKGQVANLPLGAVVETNAVFRRDEVVPVLAGSLPAGIASIAARHIANVQMTLEAAMEKDKEKAFLAFINDPLVSIGVEDASELLTEMLSNTASYLEGWEI</sequence>
<evidence type="ECO:0000313" key="15">
    <source>
        <dbReference type="EMBL" id="MBU3804457.1"/>
    </source>
</evidence>
<reference evidence="15" key="2">
    <citation type="submission" date="2021-04" db="EMBL/GenBank/DDBJ databases">
        <authorList>
            <person name="Gilroy R."/>
        </authorList>
    </citation>
    <scope>NUCLEOTIDE SEQUENCE</scope>
    <source>
        <strain evidence="15">B5-657</strain>
    </source>
</reference>
<comment type="caution">
    <text evidence="15">The sequence shown here is derived from an EMBL/GenBank/DDBJ whole genome shotgun (WGS) entry which is preliminary data.</text>
</comment>
<comment type="cofactor">
    <cofactor evidence="1">
        <name>Mn(2+)</name>
        <dbReference type="ChEBI" id="CHEBI:29035"/>
    </cofactor>
</comment>
<keyword evidence="11" id="KW-0408">Iron</keyword>
<evidence type="ECO:0000259" key="14">
    <source>
        <dbReference type="Pfam" id="PF11975"/>
    </source>
</evidence>
<dbReference type="EMBL" id="JAHLFQ010000152">
    <property type="protein sequence ID" value="MBU3804457.1"/>
    <property type="molecule type" value="Genomic_DNA"/>
</dbReference>
<feature type="site" description="Increases basicity of active site Tyr" evidence="12">
    <location>
        <position position="119"/>
    </location>
</feature>
<evidence type="ECO:0000256" key="3">
    <source>
        <dbReference type="ARBA" id="ARBA00011881"/>
    </source>
</evidence>
<keyword evidence="7 11" id="KW-0464">Manganese</keyword>
<keyword evidence="9 13" id="KW-0326">Glycosidase</keyword>
<dbReference type="PRINTS" id="PR00732">
    <property type="entry name" value="GLHYDRLASE4"/>
</dbReference>
<comment type="cofactor">
    <cofactor evidence="13">
        <name>NAD(+)</name>
        <dbReference type="ChEBI" id="CHEBI:57540"/>
    </cofactor>
    <text evidence="13">Binds 1 NAD(+) per subunit.</text>
</comment>
<evidence type="ECO:0000256" key="6">
    <source>
        <dbReference type="ARBA" id="ARBA00023027"/>
    </source>
</evidence>
<dbReference type="Pfam" id="PF11975">
    <property type="entry name" value="Glyco_hydro_4C"/>
    <property type="match status" value="1"/>
</dbReference>
<dbReference type="SUPFAM" id="SSF56327">
    <property type="entry name" value="LDH C-terminal domain-like"/>
    <property type="match status" value="1"/>
</dbReference>
<organism evidence="15 16">
    <name type="scientific">Candidatus Cellulosilyticum pullistercoris</name>
    <dbReference type="NCBI Taxonomy" id="2838521"/>
    <lineage>
        <taxon>Bacteria</taxon>
        <taxon>Bacillati</taxon>
        <taxon>Bacillota</taxon>
        <taxon>Clostridia</taxon>
        <taxon>Lachnospirales</taxon>
        <taxon>Cellulosilyticaceae</taxon>
        <taxon>Cellulosilyticum</taxon>
    </lineage>
</organism>
<dbReference type="InterPro" id="IPR053715">
    <property type="entry name" value="GH4_Enzyme_sf"/>
</dbReference>
<feature type="binding site" evidence="11">
    <location>
        <position position="216"/>
    </location>
    <ligand>
        <name>Mn(2+)</name>
        <dbReference type="ChEBI" id="CHEBI:29035"/>
    </ligand>
</feature>
<evidence type="ECO:0000256" key="1">
    <source>
        <dbReference type="ARBA" id="ARBA00001936"/>
    </source>
</evidence>
<evidence type="ECO:0000256" key="5">
    <source>
        <dbReference type="ARBA" id="ARBA00022801"/>
    </source>
</evidence>
<evidence type="ECO:0000313" key="16">
    <source>
        <dbReference type="Proteomes" id="UP000824229"/>
    </source>
</evidence>
<evidence type="ECO:0000256" key="10">
    <source>
        <dbReference type="PIRSR" id="PIRSR601088-2"/>
    </source>
</evidence>
<evidence type="ECO:0000256" key="4">
    <source>
        <dbReference type="ARBA" id="ARBA00022723"/>
    </source>
</evidence>
<evidence type="ECO:0000256" key="13">
    <source>
        <dbReference type="RuleBase" id="RU361152"/>
    </source>
</evidence>
<evidence type="ECO:0000256" key="12">
    <source>
        <dbReference type="PIRSR" id="PIRSR601088-4"/>
    </source>
</evidence>
<feature type="binding site" evidence="11">
    <location>
        <position position="179"/>
    </location>
    <ligand>
        <name>Mn(2+)</name>
        <dbReference type="ChEBI" id="CHEBI:29035"/>
    </ligand>
</feature>
<dbReference type="Pfam" id="PF02056">
    <property type="entry name" value="Glyco_hydro_4"/>
    <property type="match status" value="1"/>
</dbReference>
<proteinExistence type="inferred from homology"/>
<keyword evidence="4 11" id="KW-0479">Metal-binding</keyword>
<evidence type="ECO:0000256" key="11">
    <source>
        <dbReference type="PIRSR" id="PIRSR601088-3"/>
    </source>
</evidence>
<dbReference type="InterPro" id="IPR022616">
    <property type="entry name" value="Glyco_hydro_4_C"/>
</dbReference>
<keyword evidence="11" id="KW-0170">Cobalt</keyword>
<dbReference type="Proteomes" id="UP000824229">
    <property type="component" value="Unassembled WGS sequence"/>
</dbReference>
<protein>
    <submittedName>
        <fullName evidence="15">Alpha-glucosidase/alpha-galactosidase</fullName>
    </submittedName>
</protein>
<dbReference type="SUPFAM" id="SSF51735">
    <property type="entry name" value="NAD(P)-binding Rossmann-fold domains"/>
    <property type="match status" value="1"/>
</dbReference>
<dbReference type="PANTHER" id="PTHR32092:SF2">
    <property type="entry name" value="ALPHA-GALACTURONIDASE"/>
    <property type="match status" value="1"/>
</dbReference>
<comment type="subunit">
    <text evidence="3">Homotetramer.</text>
</comment>
<name>A0A9E2KD00_9FIRM</name>
<dbReference type="GO" id="GO:0004553">
    <property type="term" value="F:hydrolase activity, hydrolyzing O-glycosyl compounds"/>
    <property type="evidence" value="ECO:0007669"/>
    <property type="project" value="InterPro"/>
</dbReference>
<dbReference type="AlphaFoldDB" id="A0A9E2KD00"/>
<keyword evidence="6 13" id="KW-0520">NAD</keyword>
<dbReference type="InterPro" id="IPR036291">
    <property type="entry name" value="NAD(P)-bd_dom_sf"/>
</dbReference>
<dbReference type="Gene3D" id="3.90.1820.10">
    <property type="entry name" value="AglA-like glucosidase"/>
    <property type="match status" value="1"/>
</dbReference>
<dbReference type="InterPro" id="IPR001088">
    <property type="entry name" value="Glyco_hydro_4"/>
</dbReference>
<dbReference type="PANTHER" id="PTHR32092">
    <property type="entry name" value="6-PHOSPHO-BETA-GLUCOSIDASE-RELATED"/>
    <property type="match status" value="1"/>
</dbReference>
<comment type="similarity">
    <text evidence="2 13">Belongs to the glycosyl hydrolase 4 family.</text>
</comment>
<evidence type="ECO:0000256" key="9">
    <source>
        <dbReference type="ARBA" id="ARBA00023295"/>
    </source>
</evidence>
<evidence type="ECO:0000256" key="8">
    <source>
        <dbReference type="ARBA" id="ARBA00023277"/>
    </source>
</evidence>
<reference evidence="15" key="1">
    <citation type="journal article" date="2021" name="PeerJ">
        <title>Extensive microbial diversity within the chicken gut microbiome revealed by metagenomics and culture.</title>
        <authorList>
            <person name="Gilroy R."/>
            <person name="Ravi A."/>
            <person name="Getino M."/>
            <person name="Pursley I."/>
            <person name="Horton D.L."/>
            <person name="Alikhan N.F."/>
            <person name="Baker D."/>
            <person name="Gharbi K."/>
            <person name="Hall N."/>
            <person name="Watson M."/>
            <person name="Adriaenssens E.M."/>
            <person name="Foster-Nyarko E."/>
            <person name="Jarju S."/>
            <person name="Secka A."/>
            <person name="Antonio M."/>
            <person name="Oren A."/>
            <person name="Chaudhuri R.R."/>
            <person name="La Ragione R."/>
            <person name="Hildebrand F."/>
            <person name="Pallen M.J."/>
        </authorList>
    </citation>
    <scope>NUCLEOTIDE SEQUENCE</scope>
    <source>
        <strain evidence="15">B5-657</strain>
    </source>
</reference>
<evidence type="ECO:0000256" key="2">
    <source>
        <dbReference type="ARBA" id="ARBA00010141"/>
    </source>
</evidence>
<dbReference type="GO" id="GO:0016616">
    <property type="term" value="F:oxidoreductase activity, acting on the CH-OH group of donors, NAD or NADP as acceptor"/>
    <property type="evidence" value="ECO:0007669"/>
    <property type="project" value="InterPro"/>
</dbReference>
<feature type="domain" description="Glycosyl hydrolase family 4 C-terminal" evidence="14">
    <location>
        <begin position="211"/>
        <end position="436"/>
    </location>
</feature>
<gene>
    <name evidence="15" type="ORF">H9872_06845</name>
</gene>
<keyword evidence="5 13" id="KW-0378">Hydrolase</keyword>
<dbReference type="GO" id="GO:0005975">
    <property type="term" value="P:carbohydrate metabolic process"/>
    <property type="evidence" value="ECO:0007669"/>
    <property type="project" value="InterPro"/>
</dbReference>
<keyword evidence="11" id="KW-0533">Nickel</keyword>
<dbReference type="GO" id="GO:0046872">
    <property type="term" value="F:metal ion binding"/>
    <property type="evidence" value="ECO:0007669"/>
    <property type="project" value="UniProtKB-KW"/>
</dbReference>